<evidence type="ECO:0000259" key="8">
    <source>
        <dbReference type="Pfam" id="PF01370"/>
    </source>
</evidence>
<dbReference type="InterPro" id="IPR036291">
    <property type="entry name" value="NAD(P)-bd_dom_sf"/>
</dbReference>
<evidence type="ECO:0000256" key="2">
    <source>
        <dbReference type="ARBA" id="ARBA00001911"/>
    </source>
</evidence>
<dbReference type="GO" id="GO:0005829">
    <property type="term" value="C:cytosol"/>
    <property type="evidence" value="ECO:0007669"/>
    <property type="project" value="TreeGrafter"/>
</dbReference>
<dbReference type="Pfam" id="PF01370">
    <property type="entry name" value="Epimerase"/>
    <property type="match status" value="1"/>
</dbReference>
<evidence type="ECO:0000256" key="4">
    <source>
        <dbReference type="ARBA" id="ARBA00013189"/>
    </source>
</evidence>
<evidence type="ECO:0000313" key="10">
    <source>
        <dbReference type="EMBL" id="CAB4975069.1"/>
    </source>
</evidence>
<keyword evidence="5" id="KW-0520">NAD</keyword>
<proteinExistence type="predicted"/>
<evidence type="ECO:0000256" key="6">
    <source>
        <dbReference type="ARBA" id="ARBA00023144"/>
    </source>
</evidence>
<comment type="catalytic activity">
    <reaction evidence="1">
        <text>UDP-alpha-D-glucose = UDP-alpha-D-galactose</text>
        <dbReference type="Rhea" id="RHEA:22168"/>
        <dbReference type="ChEBI" id="CHEBI:58885"/>
        <dbReference type="ChEBI" id="CHEBI:66914"/>
        <dbReference type="EC" id="5.1.3.2"/>
    </reaction>
</comment>
<evidence type="ECO:0000256" key="7">
    <source>
        <dbReference type="ARBA" id="ARBA00023235"/>
    </source>
</evidence>
<dbReference type="GO" id="GO:0003978">
    <property type="term" value="F:UDP-glucose 4-epimerase activity"/>
    <property type="evidence" value="ECO:0007669"/>
    <property type="project" value="UniProtKB-EC"/>
</dbReference>
<sequence>MRALVMGGNRYIGLCLVEELVRQGHEVTVMNSHAVPYPAGVRRLHGDRQQPGAIHEVLGPHRDEFDAVFDNTSYFPKDLEPMVELFNGRVQHFVFTSSVAVYRRSFVQPVQEDFRRHAPEDPDHRKSYGVGKVQCEDYLDDLHRRTGLPHTTLRVGHTFGPRSPLVTRDPLFFRRMELGRPTLVPGDGFAALCLVHVADVARLMVSVLGNPKSVGSTYNVVGHEFASLLGVLEMIGRAAGAKPDLVHVPLEIARRRNPPIVHWGEAIMGSTVYSIDKALSDLVWTPKFGIESGYADSYQWYANGGRELYEYDFSADDEVLSLLK</sequence>
<keyword evidence="6" id="KW-0299">Galactose metabolism</keyword>
<reference evidence="9" key="1">
    <citation type="submission" date="2020-05" db="EMBL/GenBank/DDBJ databases">
        <authorList>
            <person name="Chiriac C."/>
            <person name="Salcher M."/>
            <person name="Ghai R."/>
            <person name="Kavagutti S V."/>
        </authorList>
    </citation>
    <scope>NUCLEOTIDE SEQUENCE</scope>
</reference>
<dbReference type="EMBL" id="CAFAAJ010000091">
    <property type="protein sequence ID" value="CAB4809534.1"/>
    <property type="molecule type" value="Genomic_DNA"/>
</dbReference>
<accession>A0A6J6YMR4</accession>
<name>A0A6J6YMR4_9ZZZZ</name>
<dbReference type="SUPFAM" id="SSF51735">
    <property type="entry name" value="NAD(P)-binding Rossmann-fold domains"/>
    <property type="match status" value="1"/>
</dbReference>
<dbReference type="EMBL" id="CAFBON010000010">
    <property type="protein sequence ID" value="CAB4975069.1"/>
    <property type="molecule type" value="Genomic_DNA"/>
</dbReference>
<keyword evidence="6" id="KW-0119">Carbohydrate metabolism</keyword>
<gene>
    <name evidence="9" type="ORF">UFOPK3001_01453</name>
    <name evidence="10" type="ORF">UFOPK3954_00187</name>
</gene>
<dbReference type="Gene3D" id="3.40.50.720">
    <property type="entry name" value="NAD(P)-binding Rossmann-like Domain"/>
    <property type="match status" value="1"/>
</dbReference>
<feature type="domain" description="NAD-dependent epimerase/dehydratase" evidence="8">
    <location>
        <begin position="89"/>
        <end position="220"/>
    </location>
</feature>
<dbReference type="InterPro" id="IPR001509">
    <property type="entry name" value="Epimerase_deHydtase"/>
</dbReference>
<keyword evidence="7" id="KW-0413">Isomerase</keyword>
<dbReference type="GO" id="GO:0006012">
    <property type="term" value="P:galactose metabolic process"/>
    <property type="evidence" value="ECO:0007669"/>
    <property type="project" value="UniProtKB-KW"/>
</dbReference>
<dbReference type="PANTHER" id="PTHR43725:SF47">
    <property type="entry name" value="UDP-GLUCOSE 4-EPIMERASE"/>
    <property type="match status" value="1"/>
</dbReference>
<evidence type="ECO:0000313" key="9">
    <source>
        <dbReference type="EMBL" id="CAB4809534.1"/>
    </source>
</evidence>
<evidence type="ECO:0000256" key="5">
    <source>
        <dbReference type="ARBA" id="ARBA00023027"/>
    </source>
</evidence>
<dbReference type="PANTHER" id="PTHR43725">
    <property type="entry name" value="UDP-GLUCOSE 4-EPIMERASE"/>
    <property type="match status" value="1"/>
</dbReference>
<organism evidence="9">
    <name type="scientific">freshwater metagenome</name>
    <dbReference type="NCBI Taxonomy" id="449393"/>
    <lineage>
        <taxon>unclassified sequences</taxon>
        <taxon>metagenomes</taxon>
        <taxon>ecological metagenomes</taxon>
    </lineage>
</organism>
<dbReference type="EC" id="5.1.3.2" evidence="4"/>
<evidence type="ECO:0000256" key="1">
    <source>
        <dbReference type="ARBA" id="ARBA00000083"/>
    </source>
</evidence>
<comment type="cofactor">
    <cofactor evidence="2">
        <name>NAD(+)</name>
        <dbReference type="ChEBI" id="CHEBI:57540"/>
    </cofactor>
</comment>
<evidence type="ECO:0000256" key="3">
    <source>
        <dbReference type="ARBA" id="ARBA00005007"/>
    </source>
</evidence>
<comment type="pathway">
    <text evidence="3">Carbohydrate metabolism.</text>
</comment>
<dbReference type="AlphaFoldDB" id="A0A6J6YMR4"/>
<protein>
    <recommendedName>
        <fullName evidence="4">UDP-glucose 4-epimerase</fullName>
        <ecNumber evidence="4">5.1.3.2</ecNumber>
    </recommendedName>
</protein>